<evidence type="ECO:0000313" key="4">
    <source>
        <dbReference type="EMBL" id="GAA2162374.1"/>
    </source>
</evidence>
<dbReference type="PANTHER" id="PTHR30466:SF11">
    <property type="entry name" value="FLAVIN-DEPENDENT MONOOXYGENASE, REDUCTASE SUBUNIT HSAB"/>
    <property type="match status" value="1"/>
</dbReference>
<keyword evidence="2" id="KW-0560">Oxidoreductase</keyword>
<reference evidence="5" key="1">
    <citation type="journal article" date="2019" name="Int. J. Syst. Evol. Microbiol.">
        <title>The Global Catalogue of Microorganisms (GCM) 10K type strain sequencing project: providing services to taxonomists for standard genome sequencing and annotation.</title>
        <authorList>
            <consortium name="The Broad Institute Genomics Platform"/>
            <consortium name="The Broad Institute Genome Sequencing Center for Infectious Disease"/>
            <person name="Wu L."/>
            <person name="Ma J."/>
        </authorList>
    </citation>
    <scope>NUCLEOTIDE SEQUENCE [LARGE SCALE GENOMIC DNA]</scope>
    <source>
        <strain evidence="5">JCM 13850</strain>
    </source>
</reference>
<dbReference type="GO" id="GO:0004497">
    <property type="term" value="F:monooxygenase activity"/>
    <property type="evidence" value="ECO:0007669"/>
    <property type="project" value="UniProtKB-KW"/>
</dbReference>
<dbReference type="Gene3D" id="2.30.110.10">
    <property type="entry name" value="Electron Transport, Fmn-binding Protein, Chain A"/>
    <property type="match status" value="1"/>
</dbReference>
<keyword evidence="5" id="KW-1185">Reference proteome</keyword>
<organism evidence="4 5">
    <name type="scientific">Actinomadura napierensis</name>
    <dbReference type="NCBI Taxonomy" id="267854"/>
    <lineage>
        <taxon>Bacteria</taxon>
        <taxon>Bacillati</taxon>
        <taxon>Actinomycetota</taxon>
        <taxon>Actinomycetes</taxon>
        <taxon>Streptosporangiales</taxon>
        <taxon>Thermomonosporaceae</taxon>
        <taxon>Actinomadura</taxon>
    </lineage>
</organism>
<evidence type="ECO:0000256" key="1">
    <source>
        <dbReference type="ARBA" id="ARBA00008898"/>
    </source>
</evidence>
<dbReference type="EMBL" id="BAAAMR010000104">
    <property type="protein sequence ID" value="GAA2162374.1"/>
    <property type="molecule type" value="Genomic_DNA"/>
</dbReference>
<evidence type="ECO:0000259" key="3">
    <source>
        <dbReference type="SMART" id="SM00903"/>
    </source>
</evidence>
<keyword evidence="4" id="KW-0503">Monooxygenase</keyword>
<accession>A0ABP5M6Q2</accession>
<dbReference type="InterPro" id="IPR002563">
    <property type="entry name" value="Flavin_Rdtase-like_dom"/>
</dbReference>
<evidence type="ECO:0000256" key="2">
    <source>
        <dbReference type="ARBA" id="ARBA00023002"/>
    </source>
</evidence>
<feature type="domain" description="Flavin reductase like" evidence="3">
    <location>
        <begin position="22"/>
        <end position="170"/>
    </location>
</feature>
<gene>
    <name evidence="4" type="primary">hsaB</name>
    <name evidence="4" type="ORF">GCM10009727_77680</name>
</gene>
<dbReference type="SUPFAM" id="SSF50475">
    <property type="entry name" value="FMN-binding split barrel"/>
    <property type="match status" value="1"/>
</dbReference>
<evidence type="ECO:0000313" key="5">
    <source>
        <dbReference type="Proteomes" id="UP001501020"/>
    </source>
</evidence>
<name>A0ABP5M6Q2_9ACTN</name>
<dbReference type="PANTHER" id="PTHR30466">
    <property type="entry name" value="FLAVIN REDUCTASE"/>
    <property type="match status" value="1"/>
</dbReference>
<dbReference type="InterPro" id="IPR012349">
    <property type="entry name" value="Split_barrel_FMN-bd"/>
</dbReference>
<sequence>MRLVNGDNGDPGVDPGLFRQVVGRFATGVAIVTSVVDGNDHAMTVNAFASVSLDPLLVMFCPEKIARFHDLALDAGEWAVSVLAEEMRDASQWFATRGRMLDGQLQGWEHVRGPVTGAAIFKNAVAALECRTHAVHDAGDHSIVVGEVLSLDVPSPDARPLIFYEGDYHGLG</sequence>
<dbReference type="Proteomes" id="UP001501020">
    <property type="component" value="Unassembled WGS sequence"/>
</dbReference>
<comment type="caution">
    <text evidence="4">The sequence shown here is derived from an EMBL/GenBank/DDBJ whole genome shotgun (WGS) entry which is preliminary data.</text>
</comment>
<proteinExistence type="inferred from homology"/>
<dbReference type="RefSeq" id="WP_344279622.1">
    <property type="nucleotide sequence ID" value="NZ_BAAAMR010000104.1"/>
</dbReference>
<dbReference type="SMART" id="SM00903">
    <property type="entry name" value="Flavin_Reduct"/>
    <property type="match status" value="1"/>
</dbReference>
<dbReference type="Pfam" id="PF01613">
    <property type="entry name" value="Flavin_Reduct"/>
    <property type="match status" value="1"/>
</dbReference>
<comment type="similarity">
    <text evidence="1">Belongs to the non-flavoprotein flavin reductase family.</text>
</comment>
<protein>
    <submittedName>
        <fullName evidence="4">Flavin-dependent monooxygenase reductase subunit HsaB</fullName>
    </submittedName>
</protein>
<dbReference type="InterPro" id="IPR050268">
    <property type="entry name" value="NADH-dep_flavin_reductase"/>
</dbReference>